<proteinExistence type="predicted"/>
<sequence>MVAVPRIRRILVLAANPVDTPRMRLDQEAKEIRESLKRSAQREDFEVVVQGATSTEDLRRALLEHEPHVLHFSGHG</sequence>
<dbReference type="EMBL" id="JADEXQ010000134">
    <property type="protein sequence ID" value="MBE9032922.1"/>
    <property type="molecule type" value="Genomic_DNA"/>
</dbReference>
<evidence type="ECO:0000313" key="1">
    <source>
        <dbReference type="EMBL" id="MBE9032922.1"/>
    </source>
</evidence>
<dbReference type="Proteomes" id="UP000625316">
    <property type="component" value="Unassembled WGS sequence"/>
</dbReference>
<keyword evidence="2" id="KW-1185">Reference proteome</keyword>
<protein>
    <recommendedName>
        <fullName evidence="3">CHAT domain-containing protein</fullName>
    </recommendedName>
</protein>
<reference evidence="1" key="1">
    <citation type="submission" date="2020-10" db="EMBL/GenBank/DDBJ databases">
        <authorList>
            <person name="Castelo-Branco R."/>
            <person name="Eusebio N."/>
            <person name="Adriana R."/>
            <person name="Vieira A."/>
            <person name="Brugerolle De Fraissinette N."/>
            <person name="Rezende De Castro R."/>
            <person name="Schneider M.P."/>
            <person name="Vasconcelos V."/>
            <person name="Leao P.N."/>
        </authorList>
    </citation>
    <scope>NUCLEOTIDE SEQUENCE</scope>
    <source>
        <strain evidence="1">LEGE 11480</strain>
    </source>
</reference>
<evidence type="ECO:0008006" key="3">
    <source>
        <dbReference type="Google" id="ProtNLM"/>
    </source>
</evidence>
<gene>
    <name evidence="1" type="ORF">IQ266_24610</name>
</gene>
<dbReference type="AlphaFoldDB" id="A0A928VSG2"/>
<organism evidence="1 2">
    <name type="scientific">Romeriopsis navalis LEGE 11480</name>
    <dbReference type="NCBI Taxonomy" id="2777977"/>
    <lineage>
        <taxon>Bacteria</taxon>
        <taxon>Bacillati</taxon>
        <taxon>Cyanobacteriota</taxon>
        <taxon>Cyanophyceae</taxon>
        <taxon>Leptolyngbyales</taxon>
        <taxon>Leptolyngbyaceae</taxon>
        <taxon>Romeriopsis</taxon>
        <taxon>Romeriopsis navalis</taxon>
    </lineage>
</organism>
<accession>A0A928VSG2</accession>
<comment type="caution">
    <text evidence="1">The sequence shown here is derived from an EMBL/GenBank/DDBJ whole genome shotgun (WGS) entry which is preliminary data.</text>
</comment>
<feature type="non-terminal residue" evidence="1">
    <location>
        <position position="76"/>
    </location>
</feature>
<evidence type="ECO:0000313" key="2">
    <source>
        <dbReference type="Proteomes" id="UP000625316"/>
    </source>
</evidence>
<name>A0A928VSG2_9CYAN</name>